<evidence type="ECO:0000256" key="6">
    <source>
        <dbReference type="ARBA" id="ARBA00022989"/>
    </source>
</evidence>
<organism evidence="10 11">
    <name type="scientific">Pluralibacter gergoviae</name>
    <name type="common">Enterobacter gergoviae</name>
    <dbReference type="NCBI Taxonomy" id="61647"/>
    <lineage>
        <taxon>Bacteria</taxon>
        <taxon>Pseudomonadati</taxon>
        <taxon>Pseudomonadota</taxon>
        <taxon>Gammaproteobacteria</taxon>
        <taxon>Enterobacterales</taxon>
        <taxon>Enterobacteriaceae</taxon>
        <taxon>Pluralibacter</taxon>
    </lineage>
</organism>
<dbReference type="Pfam" id="PF03547">
    <property type="entry name" value="Mem_trans"/>
    <property type="match status" value="1"/>
</dbReference>
<evidence type="ECO:0000256" key="2">
    <source>
        <dbReference type="ARBA" id="ARBA00010145"/>
    </source>
</evidence>
<dbReference type="Proteomes" id="UP000036196">
    <property type="component" value="Unassembled WGS sequence"/>
</dbReference>
<evidence type="ECO:0000256" key="4">
    <source>
        <dbReference type="ARBA" id="ARBA00022475"/>
    </source>
</evidence>
<feature type="transmembrane region" description="Helical" evidence="8">
    <location>
        <begin position="6"/>
        <end position="23"/>
    </location>
</feature>
<dbReference type="AlphaFoldDB" id="A0A0J5LSC0"/>
<evidence type="ECO:0000256" key="5">
    <source>
        <dbReference type="ARBA" id="ARBA00022692"/>
    </source>
</evidence>
<accession>A0A0J5LSC0</accession>
<reference evidence="9" key="2">
    <citation type="submission" date="2024-02" db="EMBL/GenBank/DDBJ databases">
        <authorList>
            <consortium name="Clinical and Environmental Microbiology Branch: Whole genome sequencing antimicrobial resistance pathogens in the healthcare setting"/>
        </authorList>
    </citation>
    <scope>NUCLEOTIDE SEQUENCE</scope>
    <source>
        <strain evidence="9">2021DK-00143</strain>
    </source>
</reference>
<feature type="transmembrane region" description="Helical" evidence="8">
    <location>
        <begin position="118"/>
        <end position="139"/>
    </location>
</feature>
<comment type="caution">
    <text evidence="10">The sequence shown here is derived from an EMBL/GenBank/DDBJ whole genome shotgun (WGS) entry which is preliminary data.</text>
</comment>
<dbReference type="GO" id="GO:0005886">
    <property type="term" value="C:plasma membrane"/>
    <property type="evidence" value="ECO:0007669"/>
    <property type="project" value="UniProtKB-SubCell"/>
</dbReference>
<dbReference type="PATRIC" id="fig|61647.15.peg.1488"/>
<dbReference type="PANTHER" id="PTHR36838:SF3">
    <property type="entry name" value="TRANSPORTER AUXIN EFFLUX CARRIER EC FAMILY"/>
    <property type="match status" value="1"/>
</dbReference>
<keyword evidence="4" id="KW-1003">Cell membrane</keyword>
<dbReference type="STRING" id="61647.LG71_03970"/>
<protein>
    <submittedName>
        <fullName evidence="9">AEC family transporter</fullName>
    </submittedName>
</protein>
<keyword evidence="5 8" id="KW-0812">Transmembrane</keyword>
<dbReference type="InterPro" id="IPR038770">
    <property type="entry name" value="Na+/solute_symporter_sf"/>
</dbReference>
<comment type="similarity">
    <text evidence="2">Belongs to the auxin efflux carrier (TC 2.A.69) family.</text>
</comment>
<name>A0A0J5LSC0_PLUGE</name>
<dbReference type="eggNOG" id="COG0679">
    <property type="taxonomic scope" value="Bacteria"/>
</dbReference>
<evidence type="ECO:0000313" key="10">
    <source>
        <dbReference type="EMBL" id="KMK12402.1"/>
    </source>
</evidence>
<comment type="subcellular location">
    <subcellularLocation>
        <location evidence="1">Cell membrane</location>
        <topology evidence="1">Multi-pass membrane protein</topology>
    </subcellularLocation>
</comment>
<dbReference type="EMBL" id="ABLOKC030000006">
    <property type="protein sequence ID" value="EML1470795.1"/>
    <property type="molecule type" value="Genomic_DNA"/>
</dbReference>
<feature type="transmembrane region" description="Helical" evidence="8">
    <location>
        <begin position="91"/>
        <end position="112"/>
    </location>
</feature>
<dbReference type="EMBL" id="LDZF01000018">
    <property type="protein sequence ID" value="KMK12402.1"/>
    <property type="molecule type" value="Genomic_DNA"/>
</dbReference>
<dbReference type="GO" id="GO:0055085">
    <property type="term" value="P:transmembrane transport"/>
    <property type="evidence" value="ECO:0007669"/>
    <property type="project" value="InterPro"/>
</dbReference>
<evidence type="ECO:0000313" key="9">
    <source>
        <dbReference type="EMBL" id="EML1470795.1"/>
    </source>
</evidence>
<feature type="transmembrane region" description="Helical" evidence="8">
    <location>
        <begin position="35"/>
        <end position="52"/>
    </location>
</feature>
<evidence type="ECO:0000256" key="3">
    <source>
        <dbReference type="ARBA" id="ARBA00022448"/>
    </source>
</evidence>
<dbReference type="Gene3D" id="1.20.1530.20">
    <property type="match status" value="1"/>
</dbReference>
<evidence type="ECO:0000256" key="1">
    <source>
        <dbReference type="ARBA" id="ARBA00004651"/>
    </source>
</evidence>
<feature type="transmembrane region" description="Helical" evidence="8">
    <location>
        <begin position="271"/>
        <end position="290"/>
    </location>
</feature>
<dbReference type="PANTHER" id="PTHR36838">
    <property type="entry name" value="AUXIN EFFLUX CARRIER FAMILY PROTEIN"/>
    <property type="match status" value="1"/>
</dbReference>
<keyword evidence="3" id="KW-0813">Transport</keyword>
<reference evidence="10 11" key="1">
    <citation type="submission" date="2015-05" db="EMBL/GenBank/DDBJ databases">
        <title>Genome sequences of Pluralibacter gergoviae.</title>
        <authorList>
            <person name="Greninger A.L."/>
            <person name="Miller S."/>
        </authorList>
    </citation>
    <scope>NUCLEOTIDE SEQUENCE [LARGE SCALE GENOMIC DNA]</scope>
    <source>
        <strain evidence="10 11">JS81F13</strain>
    </source>
</reference>
<evidence type="ECO:0000256" key="7">
    <source>
        <dbReference type="ARBA" id="ARBA00023136"/>
    </source>
</evidence>
<keyword evidence="7 8" id="KW-0472">Membrane</keyword>
<gene>
    <name evidence="10" type="ORF">ABW06_16390</name>
    <name evidence="9" type="ORF">QEG54_001497</name>
</gene>
<feature type="transmembrane region" description="Helical" evidence="8">
    <location>
        <begin position="159"/>
        <end position="177"/>
    </location>
</feature>
<feature type="transmembrane region" description="Helical" evidence="8">
    <location>
        <begin position="183"/>
        <end position="204"/>
    </location>
</feature>
<proteinExistence type="inferred from homology"/>
<keyword evidence="11" id="KW-1185">Reference proteome</keyword>
<evidence type="ECO:0000256" key="8">
    <source>
        <dbReference type="SAM" id="Phobius"/>
    </source>
</evidence>
<dbReference type="RefSeq" id="WP_048279725.1">
    <property type="nucleotide sequence ID" value="NZ_CACVCI010000001.1"/>
</dbReference>
<keyword evidence="6 8" id="KW-1133">Transmembrane helix</keyword>
<evidence type="ECO:0000313" key="11">
    <source>
        <dbReference type="Proteomes" id="UP000036196"/>
    </source>
</evidence>
<sequence>MNELAIKVGTLFFISCLGFIYGLITKSNSKDIANLLIYVISPVVVVISIVQSPSTLSYFYFSIGAFIFCSALCLLGYLLSGLIWKDKVRNLFAFTAGTGNTGYFALPIVLSMFNESQIAIAIFIIIGVNLYEFSVGYFILEKGNARAVDVCKKTLKLPVLYAALLGFLIKYLGIGVNENILGILSNFKGAYSVLGMLLIGIVLSRSPKSTPDLKFLSVSLGWKHILVPAIATIFTFLPSEQFDVIFLMALSPLAGNTVVFSSNSGLHPEKAATAVLVSSLLAIFLIPFCLHLL</sequence>
<feature type="transmembrane region" description="Helical" evidence="8">
    <location>
        <begin position="225"/>
        <end position="251"/>
    </location>
</feature>
<dbReference type="InterPro" id="IPR004776">
    <property type="entry name" value="Mem_transp_PIN-like"/>
</dbReference>
<feature type="transmembrane region" description="Helical" evidence="8">
    <location>
        <begin position="58"/>
        <end position="79"/>
    </location>
</feature>